<comment type="similarity">
    <text evidence="1">Belongs to the ATP-dependent AMP-binding enzyme family.</text>
</comment>
<organism evidence="8">
    <name type="scientific">uncultured Solirubrobacteraceae bacterium</name>
    <dbReference type="NCBI Taxonomy" id="1162706"/>
    <lineage>
        <taxon>Bacteria</taxon>
        <taxon>Bacillati</taxon>
        <taxon>Actinomycetota</taxon>
        <taxon>Thermoleophilia</taxon>
        <taxon>Solirubrobacterales</taxon>
        <taxon>Solirubrobacteraceae</taxon>
        <taxon>environmental samples</taxon>
    </lineage>
</organism>
<protein>
    <recommendedName>
        <fullName evidence="6">Acyl-CoA synthetase</fullName>
    </recommendedName>
</protein>
<proteinExistence type="inferred from homology"/>
<dbReference type="GO" id="GO:0004467">
    <property type="term" value="F:long-chain fatty acid-CoA ligase activity"/>
    <property type="evidence" value="ECO:0007669"/>
    <property type="project" value="UniProtKB-EC"/>
</dbReference>
<dbReference type="PANTHER" id="PTHR43272:SF32">
    <property type="entry name" value="AMP-DEPENDENT SYNTHETASE_LIGASE DOMAIN-CONTAINING PROTEIN"/>
    <property type="match status" value="1"/>
</dbReference>
<evidence type="ECO:0000256" key="5">
    <source>
        <dbReference type="ARBA" id="ARBA00024484"/>
    </source>
</evidence>
<dbReference type="GO" id="GO:0016020">
    <property type="term" value="C:membrane"/>
    <property type="evidence" value="ECO:0007669"/>
    <property type="project" value="TreeGrafter"/>
</dbReference>
<evidence type="ECO:0000256" key="2">
    <source>
        <dbReference type="ARBA" id="ARBA00022598"/>
    </source>
</evidence>
<dbReference type="AlphaFoldDB" id="A0A6J4RLA4"/>
<dbReference type="EMBL" id="CADCVL010000190">
    <property type="protein sequence ID" value="CAA9476447.1"/>
    <property type="molecule type" value="Genomic_DNA"/>
</dbReference>
<evidence type="ECO:0000259" key="7">
    <source>
        <dbReference type="Pfam" id="PF00501"/>
    </source>
</evidence>
<dbReference type="Pfam" id="PF23562">
    <property type="entry name" value="AMP-binding_C_3"/>
    <property type="match status" value="1"/>
</dbReference>
<reference evidence="8" key="1">
    <citation type="submission" date="2020-02" db="EMBL/GenBank/DDBJ databases">
        <authorList>
            <person name="Meier V. D."/>
        </authorList>
    </citation>
    <scope>NUCLEOTIDE SEQUENCE</scope>
    <source>
        <strain evidence="8">AVDCRST_MAG65</strain>
    </source>
</reference>
<evidence type="ECO:0000256" key="1">
    <source>
        <dbReference type="ARBA" id="ARBA00006432"/>
    </source>
</evidence>
<name>A0A6J4RLA4_9ACTN</name>
<dbReference type="PROSITE" id="PS00455">
    <property type="entry name" value="AMP_BINDING"/>
    <property type="match status" value="1"/>
</dbReference>
<feature type="domain" description="AMP-dependent synthetase/ligase" evidence="7">
    <location>
        <begin position="44"/>
        <end position="430"/>
    </location>
</feature>
<keyword evidence="3" id="KW-0276">Fatty acid metabolism</keyword>
<dbReference type="PANTHER" id="PTHR43272">
    <property type="entry name" value="LONG-CHAIN-FATTY-ACID--COA LIGASE"/>
    <property type="match status" value="1"/>
</dbReference>
<accession>A0A6J4RLA4</accession>
<sequence>MLARAISEDAPQHRFEPPQTLAQVMHDALIRGAGAAQRHPTAAGWTDLGYPDLHARVRALAHGLISLGVSPGDRVAILSRTRAEWTQADLAILFAGATLVPIYETNSADEVAYVLEHSRARVVFCEDAAQVAKLRAAEGAGAVEHAVVMEGSHPDAVTLADLIARGTDGDDAVLDAIRAATAPDDLATLVYTSGTTGPPKGCRLSQHALAVNATMVIDLLPLAPGNVFFTFLPLAHVLTRMVQLVALRVGGTLAYWSGSMDTILDDLAAIRPTHLPSVPRVFEKAQQRARQTAAEGGPVRNRIFEAATAVGMRAAARRREGRRLPPGLGLAHGAADRLVLSRVRDVFGGRVELAVCGGAPIDPSVLEFFDACGIPVLEGYGMTETSAVTTLNPLEGRRFGTVGPALPGCEVRIADDGEILLKGPNLFAGYDGDPAGTAETLRDGWLYTGDLGTLDPDGYLRLIGRKKEIVVTSSGKNVSPANIELALTASPWISQAVVHGDRRPYLVALLALDPVEAPRMARELGVDAGDPVGLAADERVQAELAKVVAAVNARFAPIEQVKRFHLLGRELNQPEGEVTASLKIKRGLVQERYASAFARLYGDSRGTTDVWIERDRSRTPQSGTAAS</sequence>
<dbReference type="Gene3D" id="3.40.50.12780">
    <property type="entry name" value="N-terminal domain of ligase-like"/>
    <property type="match status" value="1"/>
</dbReference>
<dbReference type="InterPro" id="IPR042099">
    <property type="entry name" value="ANL_N_sf"/>
</dbReference>
<dbReference type="InterPro" id="IPR000873">
    <property type="entry name" value="AMP-dep_synth/lig_dom"/>
</dbReference>
<evidence type="ECO:0000256" key="4">
    <source>
        <dbReference type="ARBA" id="ARBA00023098"/>
    </source>
</evidence>
<comment type="catalytic activity">
    <reaction evidence="5">
        <text>a long-chain fatty acid + ATP + CoA = a long-chain fatty acyl-CoA + AMP + diphosphate</text>
        <dbReference type="Rhea" id="RHEA:15421"/>
        <dbReference type="ChEBI" id="CHEBI:30616"/>
        <dbReference type="ChEBI" id="CHEBI:33019"/>
        <dbReference type="ChEBI" id="CHEBI:57287"/>
        <dbReference type="ChEBI" id="CHEBI:57560"/>
        <dbReference type="ChEBI" id="CHEBI:83139"/>
        <dbReference type="ChEBI" id="CHEBI:456215"/>
        <dbReference type="EC" id="6.2.1.3"/>
    </reaction>
    <physiologicalReaction direction="left-to-right" evidence="5">
        <dbReference type="Rhea" id="RHEA:15422"/>
    </physiologicalReaction>
</comment>
<dbReference type="Pfam" id="PF00501">
    <property type="entry name" value="AMP-binding"/>
    <property type="match status" value="1"/>
</dbReference>
<dbReference type="InterPro" id="IPR045851">
    <property type="entry name" value="AMP-bd_C_sf"/>
</dbReference>
<dbReference type="CDD" id="cd05907">
    <property type="entry name" value="VL_LC_FACS_like"/>
    <property type="match status" value="1"/>
</dbReference>
<keyword evidence="2 8" id="KW-0436">Ligase</keyword>
<dbReference type="InterPro" id="IPR020845">
    <property type="entry name" value="AMP-binding_CS"/>
</dbReference>
<keyword evidence="4" id="KW-0443">Lipid metabolism</keyword>
<dbReference type="Gene3D" id="3.30.300.30">
    <property type="match status" value="1"/>
</dbReference>
<evidence type="ECO:0000313" key="8">
    <source>
        <dbReference type="EMBL" id="CAA9476447.1"/>
    </source>
</evidence>
<evidence type="ECO:0000256" key="3">
    <source>
        <dbReference type="ARBA" id="ARBA00022832"/>
    </source>
</evidence>
<evidence type="ECO:0000256" key="6">
    <source>
        <dbReference type="ARBA" id="ARBA00032875"/>
    </source>
</evidence>
<gene>
    <name evidence="8" type="ORF">AVDCRST_MAG65-1149</name>
</gene>
<dbReference type="SUPFAM" id="SSF56801">
    <property type="entry name" value="Acetyl-CoA synthetase-like"/>
    <property type="match status" value="1"/>
</dbReference>